<dbReference type="SFLD" id="SFLDS00003">
    <property type="entry name" value="Haloacid_Dehalogenase"/>
    <property type="match status" value="1"/>
</dbReference>
<keyword evidence="2" id="KW-1185">Reference proteome</keyword>
<evidence type="ECO:0008006" key="3">
    <source>
        <dbReference type="Google" id="ProtNLM"/>
    </source>
</evidence>
<dbReference type="AlphaFoldDB" id="A0A327QDM2"/>
<dbReference type="Pfam" id="PF08282">
    <property type="entry name" value="Hydrolase_3"/>
    <property type="match status" value="1"/>
</dbReference>
<dbReference type="InterPro" id="IPR023214">
    <property type="entry name" value="HAD_sf"/>
</dbReference>
<proteinExistence type="predicted"/>
<name>A0A327QDM2_9BACT</name>
<dbReference type="Gene3D" id="3.30.1240.10">
    <property type="match status" value="1"/>
</dbReference>
<evidence type="ECO:0000313" key="2">
    <source>
        <dbReference type="Proteomes" id="UP000249547"/>
    </source>
</evidence>
<comment type="caution">
    <text evidence="1">The sequence shown here is derived from an EMBL/GenBank/DDBJ whole genome shotgun (WGS) entry which is preliminary data.</text>
</comment>
<reference evidence="1 2" key="1">
    <citation type="submission" date="2018-06" db="EMBL/GenBank/DDBJ databases">
        <title>Genomic Encyclopedia of Archaeal and Bacterial Type Strains, Phase II (KMG-II): from individual species to whole genera.</title>
        <authorList>
            <person name="Goeker M."/>
        </authorList>
    </citation>
    <scope>NUCLEOTIDE SEQUENCE [LARGE SCALE GENOMIC DNA]</scope>
    <source>
        <strain evidence="1 2">DSM 23857</strain>
    </source>
</reference>
<dbReference type="OrthoDB" id="9814970at2"/>
<dbReference type="PANTHER" id="PTHR10000">
    <property type="entry name" value="PHOSPHOSERINE PHOSPHATASE"/>
    <property type="match status" value="1"/>
</dbReference>
<dbReference type="GO" id="GO:0005829">
    <property type="term" value="C:cytosol"/>
    <property type="evidence" value="ECO:0007669"/>
    <property type="project" value="TreeGrafter"/>
</dbReference>
<gene>
    <name evidence="1" type="ORF">LX64_03424</name>
</gene>
<dbReference type="NCBIfam" id="TIGR00099">
    <property type="entry name" value="Cof-subfamily"/>
    <property type="match status" value="1"/>
</dbReference>
<dbReference type="SFLD" id="SFLDG01140">
    <property type="entry name" value="C2.B:_Phosphomannomutase_and_P"/>
    <property type="match status" value="1"/>
</dbReference>
<sequence length="269" mass="30556">MDLSAVKLVVTDMDGTLLHSNGKMSSDFLPLFEKMKAHQVQFSAASGRQFYNLLNQFPTIKNDMYFIAENGSYVVFQDRELLVQSLPAEIVRELVMKARTIPQVHIILCGKKQAYIDSTAPEFMVHVEKYYDRRLLVEDLLEVQDDEFLKIAICDLGGSEGNSYPHFKHLENELQVKVSGSIWLDLSHKLANKGRALHVLQTALGISDKETMVFGDYLNDLEMMEQAYFSFAMENAHPQIKEIARFTTKTNDEDGVVSVLNNLVAQIEN</sequence>
<dbReference type="Proteomes" id="UP000249547">
    <property type="component" value="Unassembled WGS sequence"/>
</dbReference>
<dbReference type="PANTHER" id="PTHR10000:SF8">
    <property type="entry name" value="HAD SUPERFAMILY HYDROLASE-LIKE, TYPE 3"/>
    <property type="match status" value="1"/>
</dbReference>
<organism evidence="1 2">
    <name type="scientific">Chitinophaga skermanii</name>
    <dbReference type="NCBI Taxonomy" id="331697"/>
    <lineage>
        <taxon>Bacteria</taxon>
        <taxon>Pseudomonadati</taxon>
        <taxon>Bacteroidota</taxon>
        <taxon>Chitinophagia</taxon>
        <taxon>Chitinophagales</taxon>
        <taxon>Chitinophagaceae</taxon>
        <taxon>Chitinophaga</taxon>
    </lineage>
</organism>
<dbReference type="CDD" id="cd07518">
    <property type="entry name" value="HAD_YbiV-Like"/>
    <property type="match status" value="1"/>
</dbReference>
<accession>A0A327QDM2</accession>
<dbReference type="NCBIfam" id="TIGR01484">
    <property type="entry name" value="HAD-SF-IIB"/>
    <property type="match status" value="1"/>
</dbReference>
<dbReference type="SUPFAM" id="SSF56784">
    <property type="entry name" value="HAD-like"/>
    <property type="match status" value="1"/>
</dbReference>
<protein>
    <recommendedName>
        <fullName evidence="3">Sugar-phosphatase</fullName>
    </recommendedName>
</protein>
<dbReference type="RefSeq" id="WP_111598853.1">
    <property type="nucleotide sequence ID" value="NZ_QLLL01000006.1"/>
</dbReference>
<dbReference type="EMBL" id="QLLL01000006">
    <property type="protein sequence ID" value="RAJ02411.1"/>
    <property type="molecule type" value="Genomic_DNA"/>
</dbReference>
<dbReference type="InterPro" id="IPR000150">
    <property type="entry name" value="Cof"/>
</dbReference>
<evidence type="ECO:0000313" key="1">
    <source>
        <dbReference type="EMBL" id="RAJ02411.1"/>
    </source>
</evidence>
<dbReference type="InterPro" id="IPR036412">
    <property type="entry name" value="HAD-like_sf"/>
</dbReference>
<dbReference type="GO" id="GO:0016791">
    <property type="term" value="F:phosphatase activity"/>
    <property type="evidence" value="ECO:0007669"/>
    <property type="project" value="UniProtKB-ARBA"/>
</dbReference>
<dbReference type="Gene3D" id="3.40.50.1000">
    <property type="entry name" value="HAD superfamily/HAD-like"/>
    <property type="match status" value="1"/>
</dbReference>
<dbReference type="InterPro" id="IPR006379">
    <property type="entry name" value="HAD-SF_hydro_IIB"/>
</dbReference>
<dbReference type="GO" id="GO:0000287">
    <property type="term" value="F:magnesium ion binding"/>
    <property type="evidence" value="ECO:0007669"/>
    <property type="project" value="TreeGrafter"/>
</dbReference>